<evidence type="ECO:0000313" key="3">
    <source>
        <dbReference type="Proteomes" id="UP000799436"/>
    </source>
</evidence>
<sequence length="269" mass="29332">MDSEMEGDTIVVASSPPKRRDMTKARVSPAVTERDPTPATNKEDTPAPAPTSKKAKEYRRISETGRHDHAKEMETDGKSVKSDLEGFGFGKKNVGDMMKRKEVSDIYVSGAKEQSAGATEEVEEKKGRDKIQRNAKGKGNSGAPAYEPLFLAEGTNWVLFDPTKGYPSTFKNSNNEETVAQAPPAIFQRFETYQPGNARIVEFNTVSRAVRLRSTPAVLVAREVRYERSGPKVVDVVPVGKKGRKAGSGLRKVVGDSDGEGSDVENRGL</sequence>
<proteinExistence type="predicted"/>
<evidence type="ECO:0000256" key="1">
    <source>
        <dbReference type="SAM" id="MobiDB-lite"/>
    </source>
</evidence>
<reference evidence="2" key="1">
    <citation type="journal article" date="2020" name="Stud. Mycol.">
        <title>101 Dothideomycetes genomes: a test case for predicting lifestyles and emergence of pathogens.</title>
        <authorList>
            <person name="Haridas S."/>
            <person name="Albert R."/>
            <person name="Binder M."/>
            <person name="Bloem J."/>
            <person name="Labutti K."/>
            <person name="Salamov A."/>
            <person name="Andreopoulos B."/>
            <person name="Baker S."/>
            <person name="Barry K."/>
            <person name="Bills G."/>
            <person name="Bluhm B."/>
            <person name="Cannon C."/>
            <person name="Castanera R."/>
            <person name="Culley D."/>
            <person name="Daum C."/>
            <person name="Ezra D."/>
            <person name="Gonzalez J."/>
            <person name="Henrissat B."/>
            <person name="Kuo A."/>
            <person name="Liang C."/>
            <person name="Lipzen A."/>
            <person name="Lutzoni F."/>
            <person name="Magnuson J."/>
            <person name="Mondo S."/>
            <person name="Nolan M."/>
            <person name="Ohm R."/>
            <person name="Pangilinan J."/>
            <person name="Park H.-J."/>
            <person name="Ramirez L."/>
            <person name="Alfaro M."/>
            <person name="Sun H."/>
            <person name="Tritt A."/>
            <person name="Yoshinaga Y."/>
            <person name="Zwiers L.-H."/>
            <person name="Turgeon B."/>
            <person name="Goodwin S."/>
            <person name="Spatafora J."/>
            <person name="Crous P."/>
            <person name="Grigoriev I."/>
        </authorList>
    </citation>
    <scope>NUCLEOTIDE SEQUENCE</scope>
    <source>
        <strain evidence="2">CBS 116005</strain>
    </source>
</reference>
<protein>
    <submittedName>
        <fullName evidence="2">Uncharacterized protein</fullName>
    </submittedName>
</protein>
<dbReference type="AlphaFoldDB" id="A0A6G1LLX1"/>
<name>A0A6G1LLX1_9PEZI</name>
<organism evidence="2 3">
    <name type="scientific">Teratosphaeria nubilosa</name>
    <dbReference type="NCBI Taxonomy" id="161662"/>
    <lineage>
        <taxon>Eukaryota</taxon>
        <taxon>Fungi</taxon>
        <taxon>Dikarya</taxon>
        <taxon>Ascomycota</taxon>
        <taxon>Pezizomycotina</taxon>
        <taxon>Dothideomycetes</taxon>
        <taxon>Dothideomycetidae</taxon>
        <taxon>Mycosphaerellales</taxon>
        <taxon>Teratosphaeriaceae</taxon>
        <taxon>Teratosphaeria</taxon>
    </lineage>
</organism>
<feature type="compositionally biased region" description="Basic and acidic residues" evidence="1">
    <location>
        <begin position="32"/>
        <end position="45"/>
    </location>
</feature>
<keyword evidence="3" id="KW-1185">Reference proteome</keyword>
<feature type="region of interest" description="Disordered" evidence="1">
    <location>
        <begin position="242"/>
        <end position="269"/>
    </location>
</feature>
<evidence type="ECO:0000313" key="2">
    <source>
        <dbReference type="EMBL" id="KAF2773865.1"/>
    </source>
</evidence>
<dbReference type="EMBL" id="ML995809">
    <property type="protein sequence ID" value="KAF2773865.1"/>
    <property type="molecule type" value="Genomic_DNA"/>
</dbReference>
<feature type="region of interest" description="Disordered" evidence="1">
    <location>
        <begin position="110"/>
        <end position="143"/>
    </location>
</feature>
<feature type="compositionally biased region" description="Basic and acidic residues" evidence="1">
    <location>
        <begin position="54"/>
        <end position="84"/>
    </location>
</feature>
<feature type="region of interest" description="Disordered" evidence="1">
    <location>
        <begin position="1"/>
        <end position="92"/>
    </location>
</feature>
<gene>
    <name evidence="2" type="ORF">EJ03DRAFT_70651</name>
</gene>
<dbReference type="Proteomes" id="UP000799436">
    <property type="component" value="Unassembled WGS sequence"/>
</dbReference>
<accession>A0A6G1LLX1</accession>
<feature type="compositionally biased region" description="Basic and acidic residues" evidence="1">
    <location>
        <begin position="123"/>
        <end position="132"/>
    </location>
</feature>
<dbReference type="OrthoDB" id="3643508at2759"/>